<dbReference type="Pfam" id="PF14846">
    <property type="entry name" value="DUF4485"/>
    <property type="match status" value="1"/>
</dbReference>
<proteinExistence type="predicted"/>
<feature type="compositionally biased region" description="Basic and acidic residues" evidence="2">
    <location>
        <begin position="595"/>
        <end position="622"/>
    </location>
</feature>
<evidence type="ECO:0000259" key="3">
    <source>
        <dbReference type="Pfam" id="PF14846"/>
    </source>
</evidence>
<evidence type="ECO:0000313" key="4">
    <source>
        <dbReference type="EMBL" id="KAF0032669.1"/>
    </source>
</evidence>
<dbReference type="PANTHER" id="PTHR18871">
    <property type="entry name" value="CENTROSOMAL PROTEIN OF 112 KDA"/>
    <property type="match status" value="1"/>
</dbReference>
<feature type="region of interest" description="Disordered" evidence="2">
    <location>
        <begin position="587"/>
        <end position="622"/>
    </location>
</feature>
<feature type="region of interest" description="Disordered" evidence="2">
    <location>
        <begin position="714"/>
        <end position="733"/>
    </location>
</feature>
<dbReference type="InterPro" id="IPR055310">
    <property type="entry name" value="CEP112"/>
</dbReference>
<dbReference type="EMBL" id="VEVO01000013">
    <property type="protein sequence ID" value="KAF0032669.1"/>
    <property type="molecule type" value="Genomic_DNA"/>
</dbReference>
<reference evidence="4 5" key="1">
    <citation type="submission" date="2019-06" db="EMBL/GenBank/DDBJ databases">
        <title>Draft genomes of female and male turbot (Scophthalmus maximus).</title>
        <authorList>
            <person name="Xu H."/>
            <person name="Xu X.-W."/>
            <person name="Shao C."/>
            <person name="Chen S."/>
        </authorList>
    </citation>
    <scope>NUCLEOTIDE SEQUENCE [LARGE SCALE GENOMIC DNA]</scope>
    <source>
        <strain evidence="4">Ysfricsl-2016a</strain>
        <tissue evidence="4">Blood</tissue>
    </source>
</reference>
<feature type="coiled-coil region" evidence="1">
    <location>
        <begin position="759"/>
        <end position="818"/>
    </location>
</feature>
<evidence type="ECO:0000256" key="2">
    <source>
        <dbReference type="SAM" id="MobiDB-lite"/>
    </source>
</evidence>
<name>A0A6A4SJF5_SCOMX</name>
<feature type="coiled-coil region" evidence="1">
    <location>
        <begin position="352"/>
        <end position="547"/>
    </location>
</feature>
<dbReference type="InterPro" id="IPR027831">
    <property type="entry name" value="DUF4485"/>
</dbReference>
<sequence length="1078" mass="125220">MSKREDSWEWLDTEFDNFLLDMKPYVLKRPNKTERQQCVIWIKKLCDPATCASGLIGRKNRNLYARLLLHMLKRGVLEGPFTSKPEPGSLKTLPTYMSIYFDEALVGRSDHSNAGLPDWVTGELGGYTDDSFSVGLLKDRISSTPVATHHRCLNSNVDGGLKADTSPDDSDLEARLNSWNLGIENPRYLREKPIPLSPIFKSSFGRNNTLADDQGPQLVQSKEIEMKIKVQESKHQEEKLKMQQRHDADVEKILDRKNGEIEEMKSMYRAKQKESEEMICKLERKVHSVLRESQVICESKEKQIAELKKMSDQSTDSLKNEWEKKLHAAVTEMEQEKFELQKKQTGNIQALLEDTNLRLAKMEAEYNAQSQATEQTVRELELRVKQQSAEVEKGNALRQKVTQEKAQLEIHIASIGAELQEANRRTMMLQKEKEQQSEQHEQTMQKLQAKHETDMSHLYQEHALSAAKASEVMEDLEKAVAHLKQQLQDSEHRRHQQVRDQEMKFQQEKDELQINCEKKVLAIHCEAEKEKSEAKRKMAKLEDALSQPNQLSSKMEKVEEDMIRSKSLRQNQAKEFSQQLKSLRQKYEQQMAEQRVQHEQERTRLQQQHSAEKDNLVQERQREVSSLERQARAALQKHQQHTQEWRKRDAQTISDLDAQLSSLRDELQGAHVQHKQQLTELALLREEEKQRAFLDKEASLDRLRSDMERIRSDLEGSHQQARDAAQEKTNSRVKQIEKEYSQRLTKSAQLIAELQTSVCDSKEEAVRLQQAMARQLEEANARWEEERRMITHHSHQANKALQEKVEGLQRQLHCSERRVLSKELETEEKLTVVRQEYEEQIKGLMPAELQQELEDTITSLKAQTHNEIIDAADDQTFLNTASHDQESRQMKSKVHFLSAAPSDPRVSQFGLGGAERVSKSYERDTRLCVRGYTAQEKRAQQAAFVRLCRESAVWSDTVWVEQRDRRQSVKTEWEKCSFLFVEILPHNIRELTVYMGLDVDEELDYFLFVCFFSRRECASEETFITGGGLRDLRDRAKFKWSLNRVSPLSICDVTHRPLVRCSADAFAVMCNKLLVIRA</sequence>
<feature type="coiled-coil region" evidence="1">
    <location>
        <begin position="254"/>
        <end position="310"/>
    </location>
</feature>
<organism evidence="4 5">
    <name type="scientific">Scophthalmus maximus</name>
    <name type="common">Turbot</name>
    <name type="synonym">Psetta maxima</name>
    <dbReference type="NCBI Taxonomy" id="52904"/>
    <lineage>
        <taxon>Eukaryota</taxon>
        <taxon>Metazoa</taxon>
        <taxon>Chordata</taxon>
        <taxon>Craniata</taxon>
        <taxon>Vertebrata</taxon>
        <taxon>Euteleostomi</taxon>
        <taxon>Actinopterygii</taxon>
        <taxon>Neopterygii</taxon>
        <taxon>Teleostei</taxon>
        <taxon>Neoteleostei</taxon>
        <taxon>Acanthomorphata</taxon>
        <taxon>Carangaria</taxon>
        <taxon>Pleuronectiformes</taxon>
        <taxon>Pleuronectoidei</taxon>
        <taxon>Scophthalmidae</taxon>
        <taxon>Scophthalmus</taxon>
    </lineage>
</organism>
<evidence type="ECO:0000256" key="1">
    <source>
        <dbReference type="SAM" id="Coils"/>
    </source>
</evidence>
<gene>
    <name evidence="4" type="ORF">F2P81_014959</name>
</gene>
<keyword evidence="1" id="KW-0175">Coiled coil</keyword>
<protein>
    <recommendedName>
        <fullName evidence="3">DUF4485 domain-containing protein</fullName>
    </recommendedName>
</protein>
<dbReference type="Proteomes" id="UP000438429">
    <property type="component" value="Unassembled WGS sequence"/>
</dbReference>
<dbReference type="PANTHER" id="PTHR18871:SF2">
    <property type="entry name" value="CENTROSOMAL PROTEIN OF 112 KDA"/>
    <property type="match status" value="1"/>
</dbReference>
<feature type="domain" description="DUF4485" evidence="3">
    <location>
        <begin position="11"/>
        <end position="96"/>
    </location>
</feature>
<dbReference type="AlphaFoldDB" id="A0A6A4SJF5"/>
<accession>A0A6A4SJF5</accession>
<evidence type="ECO:0000313" key="5">
    <source>
        <dbReference type="Proteomes" id="UP000438429"/>
    </source>
</evidence>
<comment type="caution">
    <text evidence="4">The sequence shown here is derived from an EMBL/GenBank/DDBJ whole genome shotgun (WGS) entry which is preliminary data.</text>
</comment>